<dbReference type="Gene3D" id="3.40.50.1110">
    <property type="entry name" value="SGNH hydrolase"/>
    <property type="match status" value="1"/>
</dbReference>
<gene>
    <name evidence="3" type="ORF">GCU60_15730</name>
</gene>
<evidence type="ECO:0000313" key="3">
    <source>
        <dbReference type="EMBL" id="NEK87192.1"/>
    </source>
</evidence>
<keyword evidence="3" id="KW-0378">Hydrolase</keyword>
<protein>
    <submittedName>
        <fullName evidence="3">SGNH/GDSL hydrolase family protein</fullName>
    </submittedName>
</protein>
<dbReference type="InterPro" id="IPR053140">
    <property type="entry name" value="GDSL_Rv0518-like"/>
</dbReference>
<sequence>MPCRPTRRSARSGSGCWRPTAGEPPCGRCRAPCWSGGVQLDASPWRRYIALGDSFTEGLSDPDPARPGEFRGWADRLAEHLAAAVPDGDVEYANLAIRGRLLRQVVDEQVSVALDAKPDLVSLVAGGNDLMRPGSDPDELAAGLEAAVVRLRDAGADVLLATSVDTRNTPILRRVRGKIAVFNANIWSVADRTGAAVLDQWGAAWVQDFRLWDTDRIHMTDEGHRRMALAAAAALGLPGADGEDWRTPLPPQPPRAVRAALAEEAAWVRGFVAPWIGRRLRGRSSGDGRQAKRPVPLVLPRA</sequence>
<proteinExistence type="predicted"/>
<feature type="region of interest" description="Disordered" evidence="1">
    <location>
        <begin position="283"/>
        <end position="302"/>
    </location>
</feature>
<dbReference type="Pfam" id="PF13472">
    <property type="entry name" value="Lipase_GDSL_2"/>
    <property type="match status" value="1"/>
</dbReference>
<dbReference type="SUPFAM" id="SSF52266">
    <property type="entry name" value="SGNH hydrolase"/>
    <property type="match status" value="1"/>
</dbReference>
<accession>A0A6L9W5W0</accession>
<reference evidence="3 4" key="1">
    <citation type="submission" date="2019-12" db="EMBL/GenBank/DDBJ databases">
        <title>the WGS of Blastococcus saxobsidens 67B17.</title>
        <authorList>
            <person name="Jiang Z."/>
        </authorList>
    </citation>
    <scope>NUCLEOTIDE SEQUENCE [LARGE SCALE GENOMIC DNA]</scope>
    <source>
        <strain evidence="3 4">67B17</strain>
    </source>
</reference>
<evidence type="ECO:0000259" key="2">
    <source>
        <dbReference type="Pfam" id="PF13472"/>
    </source>
</evidence>
<dbReference type="InterPro" id="IPR036514">
    <property type="entry name" value="SGNH_hydro_sf"/>
</dbReference>
<dbReference type="AlphaFoldDB" id="A0A6L9W5W0"/>
<dbReference type="InterPro" id="IPR013830">
    <property type="entry name" value="SGNH_hydro"/>
</dbReference>
<evidence type="ECO:0000256" key="1">
    <source>
        <dbReference type="SAM" id="MobiDB-lite"/>
    </source>
</evidence>
<evidence type="ECO:0000313" key="4">
    <source>
        <dbReference type="Proteomes" id="UP000479241"/>
    </source>
</evidence>
<feature type="domain" description="SGNH hydrolase-type esterase" evidence="2">
    <location>
        <begin position="50"/>
        <end position="226"/>
    </location>
</feature>
<dbReference type="GO" id="GO:0016787">
    <property type="term" value="F:hydrolase activity"/>
    <property type="evidence" value="ECO:0007669"/>
    <property type="project" value="UniProtKB-KW"/>
</dbReference>
<comment type="caution">
    <text evidence="3">The sequence shown here is derived from an EMBL/GenBank/DDBJ whole genome shotgun (WGS) entry which is preliminary data.</text>
</comment>
<name>A0A6L9W5W0_9ACTN</name>
<dbReference type="EMBL" id="JAAGWG010000026">
    <property type="protein sequence ID" value="NEK87192.1"/>
    <property type="molecule type" value="Genomic_DNA"/>
</dbReference>
<dbReference type="CDD" id="cd01832">
    <property type="entry name" value="SGNH_hydrolase_like_1"/>
    <property type="match status" value="1"/>
</dbReference>
<dbReference type="PANTHER" id="PTHR43784:SF2">
    <property type="entry name" value="GDSL-LIKE LIPASE_ACYLHYDROLASE, PUTATIVE (AFU_ORTHOLOGUE AFUA_2G00820)-RELATED"/>
    <property type="match status" value="1"/>
</dbReference>
<organism evidence="3 4">
    <name type="scientific">Blastococcus saxobsidens</name>
    <dbReference type="NCBI Taxonomy" id="138336"/>
    <lineage>
        <taxon>Bacteria</taxon>
        <taxon>Bacillati</taxon>
        <taxon>Actinomycetota</taxon>
        <taxon>Actinomycetes</taxon>
        <taxon>Geodermatophilales</taxon>
        <taxon>Geodermatophilaceae</taxon>
        <taxon>Blastococcus</taxon>
    </lineage>
</organism>
<dbReference type="PANTHER" id="PTHR43784">
    <property type="entry name" value="GDSL-LIKE LIPASE/ACYLHYDROLASE, PUTATIVE (AFU_ORTHOLOGUE AFUA_2G00820)-RELATED"/>
    <property type="match status" value="1"/>
</dbReference>
<dbReference type="Proteomes" id="UP000479241">
    <property type="component" value="Unassembled WGS sequence"/>
</dbReference>